<dbReference type="Proteomes" id="UP000632774">
    <property type="component" value="Unassembled WGS sequence"/>
</dbReference>
<dbReference type="RefSeq" id="WP_194105277.1">
    <property type="nucleotide sequence ID" value="NZ_JADFFM010000001.1"/>
</dbReference>
<organism evidence="3 4">
    <name type="scientific">Mucilaginibacter boryungensis</name>
    <dbReference type="NCBI Taxonomy" id="768480"/>
    <lineage>
        <taxon>Bacteria</taxon>
        <taxon>Pseudomonadati</taxon>
        <taxon>Bacteroidota</taxon>
        <taxon>Sphingobacteriia</taxon>
        <taxon>Sphingobacteriales</taxon>
        <taxon>Sphingobacteriaceae</taxon>
        <taxon>Mucilaginibacter</taxon>
    </lineage>
</organism>
<accession>A0ABR9XFD1</accession>
<keyword evidence="4" id="KW-1185">Reference proteome</keyword>
<keyword evidence="2" id="KW-0732">Signal</keyword>
<reference evidence="3 4" key="1">
    <citation type="submission" date="2020-10" db="EMBL/GenBank/DDBJ databases">
        <title>Mucilaginibacter mali sp. nov., isolated from rhizosphere soil of apple orchard.</title>
        <authorList>
            <person name="Lee J.-S."/>
            <person name="Kim H.S."/>
            <person name="Kim J.-S."/>
        </authorList>
    </citation>
    <scope>NUCLEOTIDE SEQUENCE [LARGE SCALE GENOMIC DNA]</scope>
    <source>
        <strain evidence="3 4">KCTC 23157</strain>
    </source>
</reference>
<name>A0ABR9XFD1_9SPHI</name>
<keyword evidence="1" id="KW-0802">TPR repeat</keyword>
<evidence type="ECO:0000256" key="2">
    <source>
        <dbReference type="SAM" id="SignalP"/>
    </source>
</evidence>
<dbReference type="InterPro" id="IPR019734">
    <property type="entry name" value="TPR_rpt"/>
</dbReference>
<feature type="chain" id="PRO_5047328636" description="Tetratricopeptide repeat protein" evidence="2">
    <location>
        <begin position="21"/>
        <end position="198"/>
    </location>
</feature>
<evidence type="ECO:0000313" key="3">
    <source>
        <dbReference type="EMBL" id="MBE9665895.1"/>
    </source>
</evidence>
<comment type="caution">
    <text evidence="3">The sequence shown here is derived from an EMBL/GenBank/DDBJ whole genome shotgun (WGS) entry which is preliminary data.</text>
</comment>
<gene>
    <name evidence="3" type="ORF">IRJ18_05945</name>
</gene>
<evidence type="ECO:0000256" key="1">
    <source>
        <dbReference type="PROSITE-ProRule" id="PRU00339"/>
    </source>
</evidence>
<dbReference type="PROSITE" id="PS50005">
    <property type="entry name" value="TPR"/>
    <property type="match status" value="1"/>
</dbReference>
<dbReference type="EMBL" id="JADFFM010000001">
    <property type="protein sequence ID" value="MBE9665895.1"/>
    <property type="molecule type" value="Genomic_DNA"/>
</dbReference>
<protein>
    <recommendedName>
        <fullName evidence="5">Tetratricopeptide repeat protein</fullName>
    </recommendedName>
</protein>
<sequence>MLKKHTLLLLILCTTILVHAQEHKTAYEDYVDFNLLRFQGDTPNALDAGVALLDSVDKLSPKIRISFYNSMGKLYEDNRQPERAAPYYEKVVAAVPNYYVAHRALGYIYLTPANELSAKLNGKKSNDPAFKTLKAQYIAAANKALKHLEKAQACDPSDDTLEAIKTLYKNMGDTVALNSLDERLKSMGKDCLDILSDN</sequence>
<feature type="signal peptide" evidence="2">
    <location>
        <begin position="1"/>
        <end position="20"/>
    </location>
</feature>
<evidence type="ECO:0008006" key="5">
    <source>
        <dbReference type="Google" id="ProtNLM"/>
    </source>
</evidence>
<feature type="repeat" description="TPR" evidence="1">
    <location>
        <begin position="65"/>
        <end position="98"/>
    </location>
</feature>
<dbReference type="SUPFAM" id="SSF48452">
    <property type="entry name" value="TPR-like"/>
    <property type="match status" value="1"/>
</dbReference>
<dbReference type="Gene3D" id="1.25.40.10">
    <property type="entry name" value="Tetratricopeptide repeat domain"/>
    <property type="match status" value="1"/>
</dbReference>
<evidence type="ECO:0000313" key="4">
    <source>
        <dbReference type="Proteomes" id="UP000632774"/>
    </source>
</evidence>
<proteinExistence type="predicted"/>
<dbReference type="InterPro" id="IPR011990">
    <property type="entry name" value="TPR-like_helical_dom_sf"/>
</dbReference>